<evidence type="ECO:0000313" key="1">
    <source>
        <dbReference type="EMBL" id="EKC23248.1"/>
    </source>
</evidence>
<proteinExistence type="predicted"/>
<sequence length="170" mass="18891">MKAFQRGGAFCTSVNRKFNAASLQCVDLCVESKTRGILDARYMLTLYLLDLLSNKGTPWVSKPLGPSMDSNRLDMSLVVSAVPRVTRLQWSASSAVDKRLMTSSSEGFWMHCWIISARLAGFSKFQISLIPLEDALAQLPHEHTVQLMLISGAAIRKAAHEVPYVQPKKH</sequence>
<reference evidence="1" key="1">
    <citation type="journal article" date="2012" name="Nature">
        <title>The oyster genome reveals stress adaptation and complexity of shell formation.</title>
        <authorList>
            <person name="Zhang G."/>
            <person name="Fang X."/>
            <person name="Guo X."/>
            <person name="Li L."/>
            <person name="Luo R."/>
            <person name="Xu F."/>
            <person name="Yang P."/>
            <person name="Zhang L."/>
            <person name="Wang X."/>
            <person name="Qi H."/>
            <person name="Xiong Z."/>
            <person name="Que H."/>
            <person name="Xie Y."/>
            <person name="Holland P.W."/>
            <person name="Paps J."/>
            <person name="Zhu Y."/>
            <person name="Wu F."/>
            <person name="Chen Y."/>
            <person name="Wang J."/>
            <person name="Peng C."/>
            <person name="Meng J."/>
            <person name="Yang L."/>
            <person name="Liu J."/>
            <person name="Wen B."/>
            <person name="Zhang N."/>
            <person name="Huang Z."/>
            <person name="Zhu Q."/>
            <person name="Feng Y."/>
            <person name="Mount A."/>
            <person name="Hedgecock D."/>
            <person name="Xu Z."/>
            <person name="Liu Y."/>
            <person name="Domazet-Loso T."/>
            <person name="Du Y."/>
            <person name="Sun X."/>
            <person name="Zhang S."/>
            <person name="Liu B."/>
            <person name="Cheng P."/>
            <person name="Jiang X."/>
            <person name="Li J."/>
            <person name="Fan D."/>
            <person name="Wang W."/>
            <person name="Fu W."/>
            <person name="Wang T."/>
            <person name="Wang B."/>
            <person name="Zhang J."/>
            <person name="Peng Z."/>
            <person name="Li Y."/>
            <person name="Li N."/>
            <person name="Wang J."/>
            <person name="Chen M."/>
            <person name="He Y."/>
            <person name="Tan F."/>
            <person name="Song X."/>
            <person name="Zheng Q."/>
            <person name="Huang R."/>
            <person name="Yang H."/>
            <person name="Du X."/>
            <person name="Chen L."/>
            <person name="Yang M."/>
            <person name="Gaffney P.M."/>
            <person name="Wang S."/>
            <person name="Luo L."/>
            <person name="She Z."/>
            <person name="Ming Y."/>
            <person name="Huang W."/>
            <person name="Zhang S."/>
            <person name="Huang B."/>
            <person name="Zhang Y."/>
            <person name="Qu T."/>
            <person name="Ni P."/>
            <person name="Miao G."/>
            <person name="Wang J."/>
            <person name="Wang Q."/>
            <person name="Steinberg C.E."/>
            <person name="Wang H."/>
            <person name="Li N."/>
            <person name="Qian L."/>
            <person name="Zhang G."/>
            <person name="Li Y."/>
            <person name="Yang H."/>
            <person name="Liu X."/>
            <person name="Wang J."/>
            <person name="Yin Y."/>
            <person name="Wang J."/>
        </authorList>
    </citation>
    <scope>NUCLEOTIDE SEQUENCE [LARGE SCALE GENOMIC DNA]</scope>
    <source>
        <strain evidence="1">05x7-T-G4-1.051#20</strain>
    </source>
</reference>
<dbReference type="AlphaFoldDB" id="K1PNI9"/>
<accession>K1PNI9</accession>
<dbReference type="EMBL" id="JH818302">
    <property type="protein sequence ID" value="EKC23248.1"/>
    <property type="molecule type" value="Genomic_DNA"/>
</dbReference>
<organism evidence="1">
    <name type="scientific">Magallana gigas</name>
    <name type="common">Pacific oyster</name>
    <name type="synonym">Crassostrea gigas</name>
    <dbReference type="NCBI Taxonomy" id="29159"/>
    <lineage>
        <taxon>Eukaryota</taxon>
        <taxon>Metazoa</taxon>
        <taxon>Spiralia</taxon>
        <taxon>Lophotrochozoa</taxon>
        <taxon>Mollusca</taxon>
        <taxon>Bivalvia</taxon>
        <taxon>Autobranchia</taxon>
        <taxon>Pteriomorphia</taxon>
        <taxon>Ostreida</taxon>
        <taxon>Ostreoidea</taxon>
        <taxon>Ostreidae</taxon>
        <taxon>Magallana</taxon>
    </lineage>
</organism>
<name>K1PNI9_MAGGI</name>
<protein>
    <submittedName>
        <fullName evidence="1">Uncharacterized protein</fullName>
    </submittedName>
</protein>
<dbReference type="HOGENOM" id="CLU_1572119_0_0_1"/>
<gene>
    <name evidence="1" type="ORF">CGI_10020929</name>
</gene>
<dbReference type="InParanoid" id="K1PNI9"/>